<proteinExistence type="predicted"/>
<name>A0A8X6MV83_NEPPI</name>
<dbReference type="AlphaFoldDB" id="A0A8X6MV83"/>
<gene>
    <name evidence="1" type="ORF">NPIL_582671</name>
</gene>
<reference evidence="1" key="1">
    <citation type="submission" date="2020-08" db="EMBL/GenBank/DDBJ databases">
        <title>Multicomponent nature underlies the extraordinary mechanical properties of spider dragline silk.</title>
        <authorList>
            <person name="Kono N."/>
            <person name="Nakamura H."/>
            <person name="Mori M."/>
            <person name="Yoshida Y."/>
            <person name="Ohtoshi R."/>
            <person name="Malay A.D."/>
            <person name="Moran D.A.P."/>
            <person name="Tomita M."/>
            <person name="Numata K."/>
            <person name="Arakawa K."/>
        </authorList>
    </citation>
    <scope>NUCLEOTIDE SEQUENCE</scope>
</reference>
<dbReference type="Proteomes" id="UP000887013">
    <property type="component" value="Unassembled WGS sequence"/>
</dbReference>
<keyword evidence="2" id="KW-1185">Reference proteome</keyword>
<sequence length="135" mass="15397">MNRKMWKCCGNTFSDFTKYYAHVLINHTKNADYGRTIASNRNVRTTLDESKDGCSKQIRVTKNSTGMNKCKKDILVVDSISKSNDFDRTIEASTKNECKKNIPLVSMKTELKPSAQHNYGWLRTNNLVRLAITVS</sequence>
<evidence type="ECO:0000313" key="1">
    <source>
        <dbReference type="EMBL" id="GFS79828.1"/>
    </source>
</evidence>
<organism evidence="1 2">
    <name type="scientific">Nephila pilipes</name>
    <name type="common">Giant wood spider</name>
    <name type="synonym">Nephila maculata</name>
    <dbReference type="NCBI Taxonomy" id="299642"/>
    <lineage>
        <taxon>Eukaryota</taxon>
        <taxon>Metazoa</taxon>
        <taxon>Ecdysozoa</taxon>
        <taxon>Arthropoda</taxon>
        <taxon>Chelicerata</taxon>
        <taxon>Arachnida</taxon>
        <taxon>Araneae</taxon>
        <taxon>Araneomorphae</taxon>
        <taxon>Entelegynae</taxon>
        <taxon>Araneoidea</taxon>
        <taxon>Nephilidae</taxon>
        <taxon>Nephila</taxon>
    </lineage>
</organism>
<protein>
    <submittedName>
        <fullName evidence="1">Uncharacterized protein</fullName>
    </submittedName>
</protein>
<dbReference type="EMBL" id="BMAW01051336">
    <property type="protein sequence ID" value="GFS79828.1"/>
    <property type="molecule type" value="Genomic_DNA"/>
</dbReference>
<evidence type="ECO:0000313" key="2">
    <source>
        <dbReference type="Proteomes" id="UP000887013"/>
    </source>
</evidence>
<comment type="caution">
    <text evidence="1">The sequence shown here is derived from an EMBL/GenBank/DDBJ whole genome shotgun (WGS) entry which is preliminary data.</text>
</comment>
<accession>A0A8X6MV83</accession>